<reference evidence="1 2" key="1">
    <citation type="submission" date="2017-03" db="EMBL/GenBank/DDBJ databases">
        <title>Genomes of endolithic fungi from Antarctica.</title>
        <authorList>
            <person name="Coleine C."/>
            <person name="Masonjones S."/>
            <person name="Stajich J.E."/>
        </authorList>
    </citation>
    <scope>NUCLEOTIDE SEQUENCE [LARGE SCALE GENOMIC DNA]</scope>
    <source>
        <strain evidence="1 2">CCFEE 5311</strain>
    </source>
</reference>
<organism evidence="1 2">
    <name type="scientific">Friedmanniomyces endolithicus</name>
    <dbReference type="NCBI Taxonomy" id="329885"/>
    <lineage>
        <taxon>Eukaryota</taxon>
        <taxon>Fungi</taxon>
        <taxon>Dikarya</taxon>
        <taxon>Ascomycota</taxon>
        <taxon>Pezizomycotina</taxon>
        <taxon>Dothideomycetes</taxon>
        <taxon>Dothideomycetidae</taxon>
        <taxon>Mycosphaerellales</taxon>
        <taxon>Teratosphaeriaceae</taxon>
        <taxon>Friedmanniomyces</taxon>
    </lineage>
</organism>
<sequence>MARESGLTRTVLGSECWDRGAGVLLGKLVAIAGPNWERKVVLRGSLKRLRGEMLREIVEGFERGELVVPAEKGVSLIGVEGAIDAYAGE</sequence>
<evidence type="ECO:0000313" key="2">
    <source>
        <dbReference type="Proteomes" id="UP000310066"/>
    </source>
</evidence>
<accession>A0A4U0UMM1</accession>
<dbReference type="Proteomes" id="UP000310066">
    <property type="component" value="Unassembled WGS sequence"/>
</dbReference>
<protein>
    <submittedName>
        <fullName evidence="1">Uncharacterized protein</fullName>
    </submittedName>
</protein>
<proteinExistence type="predicted"/>
<evidence type="ECO:0000313" key="1">
    <source>
        <dbReference type="EMBL" id="TKA36897.1"/>
    </source>
</evidence>
<name>A0A4U0UMM1_9PEZI</name>
<comment type="caution">
    <text evidence="1">The sequence shown here is derived from an EMBL/GenBank/DDBJ whole genome shotgun (WGS) entry which is preliminary data.</text>
</comment>
<dbReference type="AlphaFoldDB" id="A0A4U0UMM1"/>
<dbReference type="EMBL" id="NAJP01000056">
    <property type="protein sequence ID" value="TKA36897.1"/>
    <property type="molecule type" value="Genomic_DNA"/>
</dbReference>
<gene>
    <name evidence="1" type="ORF">B0A54_12739</name>
</gene>